<comment type="caution">
    <text evidence="6">The sequence shown here is derived from an EMBL/GenBank/DDBJ whole genome shotgun (WGS) entry which is preliminary data.</text>
</comment>
<dbReference type="Proteomes" id="UP000613160">
    <property type="component" value="Unassembled WGS sequence"/>
</dbReference>
<evidence type="ECO:0000256" key="3">
    <source>
        <dbReference type="ARBA" id="ARBA00023125"/>
    </source>
</evidence>
<name>A0A916XX03_9HYPH</name>
<reference evidence="6" key="2">
    <citation type="submission" date="2020-09" db="EMBL/GenBank/DDBJ databases">
        <authorList>
            <person name="Sun Q."/>
            <person name="Zhou Y."/>
        </authorList>
    </citation>
    <scope>NUCLEOTIDE SEQUENCE</scope>
    <source>
        <strain evidence="6">CGMCC 1.15493</strain>
    </source>
</reference>
<dbReference type="SUPFAM" id="SSF46785">
    <property type="entry name" value="Winged helix' DNA-binding domain"/>
    <property type="match status" value="1"/>
</dbReference>
<dbReference type="Pfam" id="PF00126">
    <property type="entry name" value="HTH_1"/>
    <property type="match status" value="1"/>
</dbReference>
<dbReference type="PROSITE" id="PS50931">
    <property type="entry name" value="HTH_LYSR"/>
    <property type="match status" value="1"/>
</dbReference>
<feature type="domain" description="HTH lysR-type" evidence="5">
    <location>
        <begin position="5"/>
        <end position="62"/>
    </location>
</feature>
<dbReference type="GO" id="GO:0006351">
    <property type="term" value="P:DNA-templated transcription"/>
    <property type="evidence" value="ECO:0007669"/>
    <property type="project" value="TreeGrafter"/>
</dbReference>
<comment type="similarity">
    <text evidence="1">Belongs to the LysR transcriptional regulatory family.</text>
</comment>
<dbReference type="EMBL" id="BMJJ01000004">
    <property type="protein sequence ID" value="GGD17716.1"/>
    <property type="molecule type" value="Genomic_DNA"/>
</dbReference>
<accession>A0A916XX03</accession>
<keyword evidence="2" id="KW-0805">Transcription regulation</keyword>
<keyword evidence="7" id="KW-1185">Reference proteome</keyword>
<gene>
    <name evidence="6" type="ORF">GCM10011335_20660</name>
</gene>
<organism evidence="6 7">
    <name type="scientific">Aureimonas glaciei</name>
    <dbReference type="NCBI Taxonomy" id="1776957"/>
    <lineage>
        <taxon>Bacteria</taxon>
        <taxon>Pseudomonadati</taxon>
        <taxon>Pseudomonadota</taxon>
        <taxon>Alphaproteobacteria</taxon>
        <taxon>Hyphomicrobiales</taxon>
        <taxon>Aurantimonadaceae</taxon>
        <taxon>Aureimonas</taxon>
    </lineage>
</organism>
<reference evidence="6" key="1">
    <citation type="journal article" date="2014" name="Int. J. Syst. Evol. Microbiol.">
        <title>Complete genome sequence of Corynebacterium casei LMG S-19264T (=DSM 44701T), isolated from a smear-ripened cheese.</title>
        <authorList>
            <consortium name="US DOE Joint Genome Institute (JGI-PGF)"/>
            <person name="Walter F."/>
            <person name="Albersmeier A."/>
            <person name="Kalinowski J."/>
            <person name="Ruckert C."/>
        </authorList>
    </citation>
    <scope>NUCLEOTIDE SEQUENCE</scope>
    <source>
        <strain evidence="6">CGMCC 1.15493</strain>
    </source>
</reference>
<protein>
    <submittedName>
        <fullName evidence="6">LysR family transcriptional regulator</fullName>
    </submittedName>
</protein>
<dbReference type="GO" id="GO:0043565">
    <property type="term" value="F:sequence-specific DNA binding"/>
    <property type="evidence" value="ECO:0007669"/>
    <property type="project" value="TreeGrafter"/>
</dbReference>
<dbReference type="PRINTS" id="PR00039">
    <property type="entry name" value="HTHLYSR"/>
</dbReference>
<dbReference type="PANTHER" id="PTHR30537:SF74">
    <property type="entry name" value="HTH-TYPE TRANSCRIPTIONAL REGULATOR TRPI"/>
    <property type="match status" value="1"/>
</dbReference>
<keyword evidence="3" id="KW-0238">DNA-binding</keyword>
<sequence length="323" mass="35286">MPALPTTMALRVVAALAQHGTVSSAAVALHLTQSAVSKQLKGLEILVGMPLFRRTTHGLEPTPAGMIYIEQSRIALGAMETAALRVSSLRNSSASLRMHVLPILGDRWFISRLSAFRAEHPEIDVEFMTFASSETFSEADVVFRFGDGHWPGWRADYFLGRDVVLVGSPQALASGGGIHGTADVLRYSLLEHPQTPLSWADFMQAQGPDGARLVLPPTLRLGYYSLVIRAALGGQGLALVPRSLISEELARGDLINPMRLGYPSRNCYWLTTPDDRPRDGQLGAFCNWALAQAEHTERDKDQFVARDGRWTMRQSGPAKPVAS</sequence>
<dbReference type="Pfam" id="PF03466">
    <property type="entry name" value="LysR_substrate"/>
    <property type="match status" value="1"/>
</dbReference>
<dbReference type="AlphaFoldDB" id="A0A916XX03"/>
<dbReference type="PANTHER" id="PTHR30537">
    <property type="entry name" value="HTH-TYPE TRANSCRIPTIONAL REGULATOR"/>
    <property type="match status" value="1"/>
</dbReference>
<evidence type="ECO:0000256" key="4">
    <source>
        <dbReference type="ARBA" id="ARBA00023163"/>
    </source>
</evidence>
<dbReference type="GO" id="GO:0003700">
    <property type="term" value="F:DNA-binding transcription factor activity"/>
    <property type="evidence" value="ECO:0007669"/>
    <property type="project" value="InterPro"/>
</dbReference>
<dbReference type="InterPro" id="IPR000847">
    <property type="entry name" value="LysR_HTH_N"/>
</dbReference>
<dbReference type="Gene3D" id="3.40.190.10">
    <property type="entry name" value="Periplasmic binding protein-like II"/>
    <property type="match status" value="2"/>
</dbReference>
<evidence type="ECO:0000256" key="1">
    <source>
        <dbReference type="ARBA" id="ARBA00009437"/>
    </source>
</evidence>
<dbReference type="InterPro" id="IPR036388">
    <property type="entry name" value="WH-like_DNA-bd_sf"/>
</dbReference>
<dbReference type="InterPro" id="IPR058163">
    <property type="entry name" value="LysR-type_TF_proteobact-type"/>
</dbReference>
<dbReference type="SUPFAM" id="SSF53850">
    <property type="entry name" value="Periplasmic binding protein-like II"/>
    <property type="match status" value="1"/>
</dbReference>
<keyword evidence="4" id="KW-0804">Transcription</keyword>
<evidence type="ECO:0000313" key="7">
    <source>
        <dbReference type="Proteomes" id="UP000613160"/>
    </source>
</evidence>
<proteinExistence type="inferred from homology"/>
<dbReference type="Gene3D" id="1.10.10.10">
    <property type="entry name" value="Winged helix-like DNA-binding domain superfamily/Winged helix DNA-binding domain"/>
    <property type="match status" value="1"/>
</dbReference>
<evidence type="ECO:0000313" key="6">
    <source>
        <dbReference type="EMBL" id="GGD17716.1"/>
    </source>
</evidence>
<dbReference type="RefSeq" id="WP_188850518.1">
    <property type="nucleotide sequence ID" value="NZ_BMJJ01000004.1"/>
</dbReference>
<dbReference type="InterPro" id="IPR005119">
    <property type="entry name" value="LysR_subst-bd"/>
</dbReference>
<evidence type="ECO:0000256" key="2">
    <source>
        <dbReference type="ARBA" id="ARBA00023015"/>
    </source>
</evidence>
<dbReference type="InterPro" id="IPR036390">
    <property type="entry name" value="WH_DNA-bd_sf"/>
</dbReference>
<evidence type="ECO:0000259" key="5">
    <source>
        <dbReference type="PROSITE" id="PS50931"/>
    </source>
</evidence>